<keyword evidence="1" id="KW-0812">Transmembrane</keyword>
<proteinExistence type="predicted"/>
<keyword evidence="1" id="KW-0472">Membrane</keyword>
<evidence type="ECO:0000259" key="2">
    <source>
        <dbReference type="Pfam" id="PF13488"/>
    </source>
</evidence>
<gene>
    <name evidence="3" type="ORF">BSTOLATCC_MIC13255</name>
</gene>
<accession>A0AAU9IQJ0</accession>
<protein>
    <recommendedName>
        <fullName evidence="2">Glycine zipper domain-containing protein</fullName>
    </recommendedName>
</protein>
<evidence type="ECO:0000256" key="1">
    <source>
        <dbReference type="SAM" id="Phobius"/>
    </source>
</evidence>
<dbReference type="EMBL" id="CAJZBQ010000013">
    <property type="protein sequence ID" value="CAG9315487.1"/>
    <property type="molecule type" value="Genomic_DNA"/>
</dbReference>
<reference evidence="3" key="1">
    <citation type="submission" date="2021-09" db="EMBL/GenBank/DDBJ databases">
        <authorList>
            <consortium name="AG Swart"/>
            <person name="Singh M."/>
            <person name="Singh A."/>
            <person name="Seah K."/>
            <person name="Emmerich C."/>
        </authorList>
    </citation>
    <scope>NUCLEOTIDE SEQUENCE</scope>
    <source>
        <strain evidence="3">ATCC30299</strain>
    </source>
</reference>
<dbReference type="AlphaFoldDB" id="A0AAU9IQJ0"/>
<keyword evidence="1" id="KW-1133">Transmembrane helix</keyword>
<dbReference type="Pfam" id="PF13488">
    <property type="entry name" value="Gly-zipper_Omp"/>
    <property type="match status" value="1"/>
</dbReference>
<feature type="domain" description="Glycine zipper" evidence="2">
    <location>
        <begin position="80"/>
        <end position="119"/>
    </location>
</feature>
<sequence>MGSGKTSSRRKQAIEGMVTAASAAVANNANFLSTWMNPMGYALTSALVNCSQIIARWMFGRISGSEAFKELCNEGGGLLGSLLGASIGCIIGTIIFPGIGSAIGAAIGGIVGYKAGKYLASKSML</sequence>
<comment type="caution">
    <text evidence="3">The sequence shown here is derived from an EMBL/GenBank/DDBJ whole genome shotgun (WGS) entry which is preliminary data.</text>
</comment>
<dbReference type="InterPro" id="IPR039567">
    <property type="entry name" value="Gly-zipper"/>
</dbReference>
<organism evidence="3 4">
    <name type="scientific">Blepharisma stoltei</name>
    <dbReference type="NCBI Taxonomy" id="1481888"/>
    <lineage>
        <taxon>Eukaryota</taxon>
        <taxon>Sar</taxon>
        <taxon>Alveolata</taxon>
        <taxon>Ciliophora</taxon>
        <taxon>Postciliodesmatophora</taxon>
        <taxon>Heterotrichea</taxon>
        <taxon>Heterotrichida</taxon>
        <taxon>Blepharismidae</taxon>
        <taxon>Blepharisma</taxon>
    </lineage>
</organism>
<evidence type="ECO:0000313" key="4">
    <source>
        <dbReference type="Proteomes" id="UP001162131"/>
    </source>
</evidence>
<feature type="transmembrane region" description="Helical" evidence="1">
    <location>
        <begin position="12"/>
        <end position="33"/>
    </location>
</feature>
<name>A0AAU9IQJ0_9CILI</name>
<keyword evidence="4" id="KW-1185">Reference proteome</keyword>
<dbReference type="Proteomes" id="UP001162131">
    <property type="component" value="Unassembled WGS sequence"/>
</dbReference>
<evidence type="ECO:0000313" key="3">
    <source>
        <dbReference type="EMBL" id="CAG9315487.1"/>
    </source>
</evidence>